<reference evidence="7 8" key="1">
    <citation type="submission" date="2016-12" db="EMBL/GenBank/DDBJ databases">
        <authorList>
            <person name="Song W.-J."/>
            <person name="Kurnit D.M."/>
        </authorList>
    </citation>
    <scope>NUCLEOTIDE SEQUENCE [LARGE SCALE GENOMIC DNA]</scope>
    <source>
        <strain evidence="7 8">DSM 18488</strain>
    </source>
</reference>
<keyword evidence="8" id="KW-1185">Reference proteome</keyword>
<dbReference type="InterPro" id="IPR033580">
    <property type="entry name" value="Nurim-like"/>
</dbReference>
<evidence type="ECO:0000256" key="2">
    <source>
        <dbReference type="ARBA" id="ARBA00010631"/>
    </source>
</evidence>
<evidence type="ECO:0000256" key="6">
    <source>
        <dbReference type="SAM" id="Phobius"/>
    </source>
</evidence>
<feature type="transmembrane region" description="Helical" evidence="6">
    <location>
        <begin position="44"/>
        <end position="62"/>
    </location>
</feature>
<evidence type="ECO:0000313" key="7">
    <source>
        <dbReference type="EMBL" id="SHO49391.1"/>
    </source>
</evidence>
<protein>
    <submittedName>
        <fullName evidence="7">NnrU protein</fullName>
    </submittedName>
</protein>
<dbReference type="Proteomes" id="UP000184603">
    <property type="component" value="Unassembled WGS sequence"/>
</dbReference>
<dbReference type="PANTHER" id="PTHR31040">
    <property type="entry name" value="NURIM"/>
    <property type="match status" value="1"/>
</dbReference>
<gene>
    <name evidence="7" type="ORF">SAMN02745220_02834</name>
</gene>
<comment type="similarity">
    <text evidence="2">Belongs to the nurim family.</text>
</comment>
<evidence type="ECO:0000256" key="5">
    <source>
        <dbReference type="ARBA" id="ARBA00023136"/>
    </source>
</evidence>
<sequence length="210" mass="24349">MKMEFMLLVCGWLGWCSLHSLLISPAVSSKLQKLLGVYRFHFRLLYNCISALTLVPVMLATAAMRGDVVFSWEGGWIMVRVVLLGCALYLFRGGSKQYDFGFFLGIRQIREQRQPSTLAADEQFSRQGVLGMTRHPWYLGSLLVLWSALPVYHQSSVVVATVLSLYFIVGTFLEERKLVAEHGERYRNYQHEVSMLIPIKWLKKRIRRWR</sequence>
<evidence type="ECO:0000256" key="1">
    <source>
        <dbReference type="ARBA" id="ARBA00004141"/>
    </source>
</evidence>
<keyword evidence="5 6" id="KW-0472">Membrane</keyword>
<dbReference type="RefSeq" id="WP_073614152.1">
    <property type="nucleotide sequence ID" value="NZ_FRFE01000013.1"/>
</dbReference>
<name>A0A1M7Y9X6_9BACT</name>
<proteinExistence type="inferred from homology"/>
<dbReference type="EMBL" id="FRFE01000013">
    <property type="protein sequence ID" value="SHO49391.1"/>
    <property type="molecule type" value="Genomic_DNA"/>
</dbReference>
<feature type="transmembrane region" description="Helical" evidence="6">
    <location>
        <begin position="74"/>
        <end position="91"/>
    </location>
</feature>
<evidence type="ECO:0000256" key="3">
    <source>
        <dbReference type="ARBA" id="ARBA00022692"/>
    </source>
</evidence>
<keyword evidence="4 6" id="KW-1133">Transmembrane helix</keyword>
<dbReference type="Gene3D" id="1.20.120.1630">
    <property type="match status" value="1"/>
</dbReference>
<dbReference type="InterPro" id="IPR010721">
    <property type="entry name" value="UstE-like"/>
</dbReference>
<dbReference type="PANTHER" id="PTHR31040:SF1">
    <property type="entry name" value="NURIM"/>
    <property type="match status" value="1"/>
</dbReference>
<dbReference type="Pfam" id="PF06966">
    <property type="entry name" value="DUF1295"/>
    <property type="match status" value="1"/>
</dbReference>
<keyword evidence="3 6" id="KW-0812">Transmembrane</keyword>
<accession>A0A1M7Y9X6</accession>
<feature type="transmembrane region" description="Helical" evidence="6">
    <location>
        <begin position="151"/>
        <end position="173"/>
    </location>
</feature>
<dbReference type="OrthoDB" id="9789029at2"/>
<dbReference type="STRING" id="1121416.SAMN02745220_02834"/>
<organism evidence="7 8">
    <name type="scientific">Desulfopila aestuarii DSM 18488</name>
    <dbReference type="NCBI Taxonomy" id="1121416"/>
    <lineage>
        <taxon>Bacteria</taxon>
        <taxon>Pseudomonadati</taxon>
        <taxon>Thermodesulfobacteriota</taxon>
        <taxon>Desulfobulbia</taxon>
        <taxon>Desulfobulbales</taxon>
        <taxon>Desulfocapsaceae</taxon>
        <taxon>Desulfopila</taxon>
    </lineage>
</organism>
<evidence type="ECO:0000313" key="8">
    <source>
        <dbReference type="Proteomes" id="UP000184603"/>
    </source>
</evidence>
<comment type="subcellular location">
    <subcellularLocation>
        <location evidence="1">Membrane</location>
        <topology evidence="1">Multi-pass membrane protein</topology>
    </subcellularLocation>
</comment>
<dbReference type="AlphaFoldDB" id="A0A1M7Y9X6"/>
<evidence type="ECO:0000256" key="4">
    <source>
        <dbReference type="ARBA" id="ARBA00022989"/>
    </source>
</evidence>
<dbReference type="GO" id="GO:0016020">
    <property type="term" value="C:membrane"/>
    <property type="evidence" value="ECO:0007669"/>
    <property type="project" value="UniProtKB-SubCell"/>
</dbReference>